<gene>
    <name evidence="11" type="ORF">THASP1DRAFT_33729</name>
</gene>
<keyword evidence="7 10" id="KW-1133">Transmembrane helix</keyword>
<accession>A0A4P9XG11</accession>
<evidence type="ECO:0000256" key="5">
    <source>
        <dbReference type="ARBA" id="ARBA00022692"/>
    </source>
</evidence>
<evidence type="ECO:0000256" key="8">
    <source>
        <dbReference type="ARBA" id="ARBA00023136"/>
    </source>
</evidence>
<keyword evidence="4" id="KW-0337">GPI-anchor biosynthesis</keyword>
<dbReference type="InterPro" id="IPR019540">
    <property type="entry name" value="PtdIno-glycan_biosynth_class_S"/>
</dbReference>
<dbReference type="OrthoDB" id="28748at2759"/>
<evidence type="ECO:0000256" key="2">
    <source>
        <dbReference type="ARBA" id="ARBA00004687"/>
    </source>
</evidence>
<dbReference type="GO" id="GO:0042765">
    <property type="term" value="C:GPI-anchor transamidase complex"/>
    <property type="evidence" value="ECO:0007669"/>
    <property type="project" value="InterPro"/>
</dbReference>
<dbReference type="PANTHER" id="PTHR21072:SF13">
    <property type="entry name" value="GPI TRANSAMIDASE COMPONENT PIG-S"/>
    <property type="match status" value="1"/>
</dbReference>
<reference evidence="12" key="1">
    <citation type="journal article" date="2018" name="Nat. Microbiol.">
        <title>Leveraging single-cell genomics to expand the fungal tree of life.</title>
        <authorList>
            <person name="Ahrendt S.R."/>
            <person name="Quandt C.A."/>
            <person name="Ciobanu D."/>
            <person name="Clum A."/>
            <person name="Salamov A."/>
            <person name="Andreopoulos B."/>
            <person name="Cheng J.F."/>
            <person name="Woyke T."/>
            <person name="Pelin A."/>
            <person name="Henrissat B."/>
            <person name="Reynolds N.K."/>
            <person name="Benny G.L."/>
            <person name="Smith M.E."/>
            <person name="James T.Y."/>
            <person name="Grigoriev I.V."/>
        </authorList>
    </citation>
    <scope>NUCLEOTIDE SEQUENCE [LARGE SCALE GENOMIC DNA]</scope>
    <source>
        <strain evidence="12">RSA 1356</strain>
    </source>
</reference>
<name>A0A4P9XG11_9FUNG</name>
<dbReference type="UniPathway" id="UPA00196"/>
<keyword evidence="12" id="KW-1185">Reference proteome</keyword>
<organism evidence="11 12">
    <name type="scientific">Thamnocephalis sphaerospora</name>
    <dbReference type="NCBI Taxonomy" id="78915"/>
    <lineage>
        <taxon>Eukaryota</taxon>
        <taxon>Fungi</taxon>
        <taxon>Fungi incertae sedis</taxon>
        <taxon>Zoopagomycota</taxon>
        <taxon>Zoopagomycotina</taxon>
        <taxon>Zoopagomycetes</taxon>
        <taxon>Zoopagales</taxon>
        <taxon>Sigmoideomycetaceae</taxon>
        <taxon>Thamnocephalis</taxon>
    </lineage>
</organism>
<protein>
    <submittedName>
        <fullName evidence="11">Phosphatidylinositol-glycan biosynthesis class S protein</fullName>
    </submittedName>
</protein>
<sequence length="105" mass="11572">MPIEEPIRVKVESALDHLNQAQASLAAGNLLAAFQHAVAASELAETTFFDPTMVAQLYFPDEHKFAVYMPLFVPVAVPLVLALLRELKLQRARKRAAAAEHLHAD</sequence>
<dbReference type="EMBL" id="KZ993681">
    <property type="protein sequence ID" value="RKP04498.1"/>
    <property type="molecule type" value="Genomic_DNA"/>
</dbReference>
<comment type="similarity">
    <text evidence="3">Belongs to the PIGS family.</text>
</comment>
<feature type="transmembrane region" description="Helical" evidence="10">
    <location>
        <begin position="65"/>
        <end position="84"/>
    </location>
</feature>
<evidence type="ECO:0000256" key="3">
    <source>
        <dbReference type="ARBA" id="ARBA00005316"/>
    </source>
</evidence>
<evidence type="ECO:0000313" key="12">
    <source>
        <dbReference type="Proteomes" id="UP000271241"/>
    </source>
</evidence>
<dbReference type="Proteomes" id="UP000271241">
    <property type="component" value="Unassembled WGS sequence"/>
</dbReference>
<keyword evidence="6" id="KW-0256">Endoplasmic reticulum</keyword>
<evidence type="ECO:0000256" key="1">
    <source>
        <dbReference type="ARBA" id="ARBA00004477"/>
    </source>
</evidence>
<evidence type="ECO:0000256" key="10">
    <source>
        <dbReference type="SAM" id="Phobius"/>
    </source>
</evidence>
<dbReference type="GO" id="GO:0016255">
    <property type="term" value="P:attachment of GPI anchor to protein"/>
    <property type="evidence" value="ECO:0007669"/>
    <property type="project" value="InterPro"/>
</dbReference>
<evidence type="ECO:0000313" key="11">
    <source>
        <dbReference type="EMBL" id="RKP04498.1"/>
    </source>
</evidence>
<comment type="pathway">
    <text evidence="2">Glycolipid biosynthesis; glycosylphosphatidylinositol-anchor biosynthesis.</text>
</comment>
<keyword evidence="8 10" id="KW-0472">Membrane</keyword>
<comment type="subcellular location">
    <subcellularLocation>
        <location evidence="1">Endoplasmic reticulum membrane</location>
        <topology evidence="1">Multi-pass membrane protein</topology>
    </subcellularLocation>
</comment>
<evidence type="ECO:0000256" key="9">
    <source>
        <dbReference type="ARBA" id="ARBA00023180"/>
    </source>
</evidence>
<keyword evidence="9" id="KW-0325">Glycoprotein</keyword>
<dbReference type="Pfam" id="PF10510">
    <property type="entry name" value="PIG-S"/>
    <property type="match status" value="1"/>
</dbReference>
<proteinExistence type="inferred from homology"/>
<dbReference type="AlphaFoldDB" id="A0A4P9XG11"/>
<dbReference type="STRING" id="78915.A0A4P9XG11"/>
<evidence type="ECO:0000256" key="4">
    <source>
        <dbReference type="ARBA" id="ARBA00022502"/>
    </source>
</evidence>
<dbReference type="PANTHER" id="PTHR21072">
    <property type="entry name" value="GPI TRANSAMIDASE COMPONENT PIG-S"/>
    <property type="match status" value="1"/>
</dbReference>
<keyword evidence="5 10" id="KW-0812">Transmembrane</keyword>
<dbReference type="GO" id="GO:0006506">
    <property type="term" value="P:GPI anchor biosynthetic process"/>
    <property type="evidence" value="ECO:0007669"/>
    <property type="project" value="UniProtKB-UniPathway"/>
</dbReference>
<evidence type="ECO:0000256" key="6">
    <source>
        <dbReference type="ARBA" id="ARBA00022824"/>
    </source>
</evidence>
<evidence type="ECO:0000256" key="7">
    <source>
        <dbReference type="ARBA" id="ARBA00022989"/>
    </source>
</evidence>